<evidence type="ECO:0000313" key="3">
    <source>
        <dbReference type="Proteomes" id="UP001273166"/>
    </source>
</evidence>
<feature type="region of interest" description="Disordered" evidence="1">
    <location>
        <begin position="1"/>
        <end position="32"/>
    </location>
</feature>
<keyword evidence="3" id="KW-1185">Reference proteome</keyword>
<evidence type="ECO:0000256" key="1">
    <source>
        <dbReference type="SAM" id="MobiDB-lite"/>
    </source>
</evidence>
<gene>
    <name evidence="2" type="ORF">B0T15DRAFT_41460</name>
</gene>
<accession>A0AAJ0H2B0</accession>
<proteinExistence type="predicted"/>
<dbReference type="AlphaFoldDB" id="A0AAJ0H2B0"/>
<dbReference type="Proteomes" id="UP001273166">
    <property type="component" value="Unassembled WGS sequence"/>
</dbReference>
<feature type="compositionally biased region" description="Low complexity" evidence="1">
    <location>
        <begin position="19"/>
        <end position="30"/>
    </location>
</feature>
<protein>
    <submittedName>
        <fullName evidence="2">Uncharacterized protein</fullName>
    </submittedName>
</protein>
<reference evidence="2" key="2">
    <citation type="submission" date="2023-06" db="EMBL/GenBank/DDBJ databases">
        <authorList>
            <consortium name="Lawrence Berkeley National Laboratory"/>
            <person name="Mondo S.J."/>
            <person name="Hensen N."/>
            <person name="Bonometti L."/>
            <person name="Westerberg I."/>
            <person name="Brannstrom I.O."/>
            <person name="Guillou S."/>
            <person name="Cros-Aarteil S."/>
            <person name="Calhoun S."/>
            <person name="Haridas S."/>
            <person name="Kuo A."/>
            <person name="Pangilinan J."/>
            <person name="Riley R."/>
            <person name="Labutti K."/>
            <person name="Andreopoulos B."/>
            <person name="Lipzen A."/>
            <person name="Chen C."/>
            <person name="Yanf M."/>
            <person name="Daum C."/>
            <person name="Ng V."/>
            <person name="Clum A."/>
            <person name="Steindorff A."/>
            <person name="Ohm R."/>
            <person name="Martin F."/>
            <person name="Silar P."/>
            <person name="Natvig D."/>
            <person name="Lalanne C."/>
            <person name="Gautier V."/>
            <person name="Ament-Velasquez S.L."/>
            <person name="Kruys A."/>
            <person name="Hutchinson M.I."/>
            <person name="Powell A.J."/>
            <person name="Barry K."/>
            <person name="Miller A.N."/>
            <person name="Grigoriev I.V."/>
            <person name="Debuchy R."/>
            <person name="Gladieux P."/>
            <person name="Thoren M.H."/>
            <person name="Johannesson H."/>
        </authorList>
    </citation>
    <scope>NUCLEOTIDE SEQUENCE</scope>
    <source>
        <strain evidence="2">CBS 333.67</strain>
    </source>
</reference>
<feature type="compositionally biased region" description="Low complexity" evidence="1">
    <location>
        <begin position="353"/>
        <end position="377"/>
    </location>
</feature>
<dbReference type="GeneID" id="87884274"/>
<evidence type="ECO:0000313" key="2">
    <source>
        <dbReference type="EMBL" id="KAK3310537.1"/>
    </source>
</evidence>
<comment type="caution">
    <text evidence="2">The sequence shown here is derived from an EMBL/GenBank/DDBJ whole genome shotgun (WGS) entry which is preliminary data.</text>
</comment>
<reference evidence="2" key="1">
    <citation type="journal article" date="2023" name="Mol. Phylogenet. Evol.">
        <title>Genome-scale phylogeny and comparative genomics of the fungal order Sordariales.</title>
        <authorList>
            <person name="Hensen N."/>
            <person name="Bonometti L."/>
            <person name="Westerberg I."/>
            <person name="Brannstrom I.O."/>
            <person name="Guillou S."/>
            <person name="Cros-Aarteil S."/>
            <person name="Calhoun S."/>
            <person name="Haridas S."/>
            <person name="Kuo A."/>
            <person name="Mondo S."/>
            <person name="Pangilinan J."/>
            <person name="Riley R."/>
            <person name="LaButti K."/>
            <person name="Andreopoulos B."/>
            <person name="Lipzen A."/>
            <person name="Chen C."/>
            <person name="Yan M."/>
            <person name="Daum C."/>
            <person name="Ng V."/>
            <person name="Clum A."/>
            <person name="Steindorff A."/>
            <person name="Ohm R.A."/>
            <person name="Martin F."/>
            <person name="Silar P."/>
            <person name="Natvig D.O."/>
            <person name="Lalanne C."/>
            <person name="Gautier V."/>
            <person name="Ament-Velasquez S.L."/>
            <person name="Kruys A."/>
            <person name="Hutchinson M.I."/>
            <person name="Powell A.J."/>
            <person name="Barry K."/>
            <person name="Miller A.N."/>
            <person name="Grigoriev I.V."/>
            <person name="Debuchy R."/>
            <person name="Gladieux P."/>
            <person name="Hiltunen Thoren M."/>
            <person name="Johannesson H."/>
        </authorList>
    </citation>
    <scope>NUCLEOTIDE SEQUENCE</scope>
    <source>
        <strain evidence="2">CBS 333.67</strain>
    </source>
</reference>
<dbReference type="EMBL" id="JAUDZG010000001">
    <property type="protein sequence ID" value="KAK3310537.1"/>
    <property type="molecule type" value="Genomic_DNA"/>
</dbReference>
<organism evidence="2 3">
    <name type="scientific">Chaetomium strumarium</name>
    <dbReference type="NCBI Taxonomy" id="1170767"/>
    <lineage>
        <taxon>Eukaryota</taxon>
        <taxon>Fungi</taxon>
        <taxon>Dikarya</taxon>
        <taxon>Ascomycota</taxon>
        <taxon>Pezizomycotina</taxon>
        <taxon>Sordariomycetes</taxon>
        <taxon>Sordariomycetidae</taxon>
        <taxon>Sordariales</taxon>
        <taxon>Chaetomiaceae</taxon>
        <taxon>Chaetomium</taxon>
    </lineage>
</organism>
<feature type="region of interest" description="Disordered" evidence="1">
    <location>
        <begin position="328"/>
        <end position="412"/>
    </location>
</feature>
<name>A0AAJ0H2B0_9PEZI</name>
<dbReference type="RefSeq" id="XP_062726317.1">
    <property type="nucleotide sequence ID" value="XM_062865445.1"/>
</dbReference>
<sequence>MASTPKSAKPAQGSAGQRSKSSTTAGSSNSEADDTISFRLLNEGDDPLANPHLVENVPSRDPRYRAVAACIKLAFALLRVDDAQCLTEMGKEAVKDLDSRFALFHQSASKMSDWTMAWWCRLNMEFVKVQLNNSKPCLGWFEPSSKWAARGRDRWQPSDAGVMFLNKFAIESMVMAKAGNTAAHREAYDRFLLLFGIAIARGMVTCFLRTLVRPEVPIEGPKGLDPGCIWEYRVLGGFIKNLEAPCHALRDRQAGMLWLETSGRARQVKAPSFGGIIPNVFQLPLDFVGEAVAAGDLSYQQHLEMEHVREKANPRARSPKVVLKLGEHKKAAPAQSHSAGHHHSSNVSGGGSTSSSTGNSTKPQAGPNTAAAPAATGRTLRQLATARYKSPSDNNTGQPNGRPKLAGNPAGL</sequence>